<evidence type="ECO:0000256" key="1">
    <source>
        <dbReference type="ARBA" id="ARBA00022801"/>
    </source>
</evidence>
<dbReference type="GO" id="GO:0008745">
    <property type="term" value="F:N-acetylmuramoyl-L-alanine amidase activity"/>
    <property type="evidence" value="ECO:0007669"/>
    <property type="project" value="InterPro"/>
</dbReference>
<reference evidence="3 4" key="1">
    <citation type="submission" date="2019-11" db="EMBL/GenBank/DDBJ databases">
        <title>Gracilibacillus salitolerans sp. nov., a moderate halophile isolated from a saline soil in northwest China.</title>
        <authorList>
            <person name="Gan L."/>
        </authorList>
    </citation>
    <scope>NUCLEOTIDE SEQUENCE [LARGE SCALE GENOMIC DNA]</scope>
    <source>
        <strain evidence="3 4">SCU50</strain>
    </source>
</reference>
<dbReference type="GO" id="GO:0030288">
    <property type="term" value="C:outer membrane-bounded periplasmic space"/>
    <property type="evidence" value="ECO:0007669"/>
    <property type="project" value="TreeGrafter"/>
</dbReference>
<name>A0A5Q2TJ94_9BACI</name>
<dbReference type="SUPFAM" id="SSF53187">
    <property type="entry name" value="Zn-dependent exopeptidases"/>
    <property type="match status" value="1"/>
</dbReference>
<dbReference type="Proteomes" id="UP000339690">
    <property type="component" value="Chromosome"/>
</dbReference>
<dbReference type="Pfam" id="PF01520">
    <property type="entry name" value="Amidase_3"/>
    <property type="match status" value="1"/>
</dbReference>
<dbReference type="InterPro" id="IPR002508">
    <property type="entry name" value="MurNAc-LAA_cat"/>
</dbReference>
<accession>A0A5Q2TJ94</accession>
<protein>
    <submittedName>
        <fullName evidence="3">N-acetylmuramoyl-L-alanine amidase</fullName>
    </submittedName>
</protein>
<dbReference type="PANTHER" id="PTHR30404">
    <property type="entry name" value="N-ACETYLMURAMOYL-L-ALANINE AMIDASE"/>
    <property type="match status" value="1"/>
</dbReference>
<dbReference type="SMART" id="SM00646">
    <property type="entry name" value="Ami_3"/>
    <property type="match status" value="1"/>
</dbReference>
<dbReference type="KEGG" id="grc:GI584_08800"/>
<proteinExistence type="predicted"/>
<sequence>MVKIYIDPGHGGTDPGATGNGLREKDLTLAISKKIKNKLNQYQGVSVRLSRANDKTLSLKQRSNDANKWGADYLISVHINAGGGTGYEDFIYNGLSNSSSTAKKRDVMHQAIIDQVHLPNRGKKKANFHMVRESNMPAILTENGFIDTVNDASRLRKDSFLDDIAQGHVNGLIKIFNLKKKVKAKDPNAVIAKKKTLKVNLKVDGWWGEQTTRALQEYFGTVVDGVISNQLRNEVTSKIVSGITFGKGGSLVIKALQSNIGAMVDGYLGPQTIRRLQEYLGTVVDGELSEPSLIIKELQRRLNAGTF</sequence>
<dbReference type="Gene3D" id="3.40.630.40">
    <property type="entry name" value="Zn-dependent exopeptidases"/>
    <property type="match status" value="1"/>
</dbReference>
<evidence type="ECO:0000259" key="2">
    <source>
        <dbReference type="SMART" id="SM00646"/>
    </source>
</evidence>
<gene>
    <name evidence="3" type="ORF">GI584_08800</name>
</gene>
<dbReference type="EMBL" id="CP045915">
    <property type="protein sequence ID" value="QGH34112.1"/>
    <property type="molecule type" value="Genomic_DNA"/>
</dbReference>
<dbReference type="CDD" id="cd02696">
    <property type="entry name" value="MurNAc-LAA"/>
    <property type="match status" value="1"/>
</dbReference>
<evidence type="ECO:0000313" key="3">
    <source>
        <dbReference type="EMBL" id="QGH34112.1"/>
    </source>
</evidence>
<feature type="domain" description="MurNAc-LAA" evidence="2">
    <location>
        <begin position="63"/>
        <end position="173"/>
    </location>
</feature>
<dbReference type="AlphaFoldDB" id="A0A5Q2TJ94"/>
<dbReference type="InterPro" id="IPR050695">
    <property type="entry name" value="N-acetylmuramoyl_amidase_3"/>
</dbReference>
<dbReference type="PANTHER" id="PTHR30404:SF0">
    <property type="entry name" value="N-ACETYLMURAMOYL-L-ALANINE AMIDASE AMIC"/>
    <property type="match status" value="1"/>
</dbReference>
<organism evidence="3 4">
    <name type="scientific">Gracilibacillus salitolerans</name>
    <dbReference type="NCBI Taxonomy" id="2663022"/>
    <lineage>
        <taxon>Bacteria</taxon>
        <taxon>Bacillati</taxon>
        <taxon>Bacillota</taxon>
        <taxon>Bacilli</taxon>
        <taxon>Bacillales</taxon>
        <taxon>Bacillaceae</taxon>
        <taxon>Gracilibacillus</taxon>
    </lineage>
</organism>
<keyword evidence="4" id="KW-1185">Reference proteome</keyword>
<dbReference type="GO" id="GO:0009253">
    <property type="term" value="P:peptidoglycan catabolic process"/>
    <property type="evidence" value="ECO:0007669"/>
    <property type="project" value="InterPro"/>
</dbReference>
<evidence type="ECO:0000313" key="4">
    <source>
        <dbReference type="Proteomes" id="UP000339690"/>
    </source>
</evidence>
<keyword evidence="1" id="KW-0378">Hydrolase</keyword>